<name>A0A5D8Z1H7_9GAMM</name>
<evidence type="ECO:0000313" key="10">
    <source>
        <dbReference type="EMBL" id="TZF88406.1"/>
    </source>
</evidence>
<feature type="transmembrane region" description="Helical" evidence="8">
    <location>
        <begin position="92"/>
        <end position="125"/>
    </location>
</feature>
<feature type="transmembrane region" description="Helical" evidence="8">
    <location>
        <begin position="179"/>
        <end position="197"/>
    </location>
</feature>
<feature type="transmembrane region" description="Helical" evidence="8">
    <location>
        <begin position="59"/>
        <end position="80"/>
    </location>
</feature>
<evidence type="ECO:0000256" key="3">
    <source>
        <dbReference type="ARBA" id="ARBA00022676"/>
    </source>
</evidence>
<keyword evidence="5 8" id="KW-0812">Transmembrane</keyword>
<gene>
    <name evidence="10" type="ORF">FW784_10005</name>
</gene>
<reference evidence="10 11" key="1">
    <citation type="submission" date="2019-08" db="EMBL/GenBank/DDBJ databases">
        <title>Draft genome sequence of Lysobacter sp. UKS-15.</title>
        <authorList>
            <person name="Im W.-T."/>
        </authorList>
    </citation>
    <scope>NUCLEOTIDE SEQUENCE [LARGE SCALE GENOMIC DNA]</scope>
    <source>
        <strain evidence="10 11">UKS-15</strain>
    </source>
</reference>
<dbReference type="GO" id="GO:0009103">
    <property type="term" value="P:lipopolysaccharide biosynthetic process"/>
    <property type="evidence" value="ECO:0007669"/>
    <property type="project" value="TreeGrafter"/>
</dbReference>
<dbReference type="AlphaFoldDB" id="A0A5D8Z1H7"/>
<accession>A0A5D8Z1H7</accession>
<keyword evidence="7 8" id="KW-0472">Membrane</keyword>
<sequence length="269" mass="29966">MRGIWDPDEGRYTNVALNMLDSGDWLIPRRSFEVAHWTKPPLTYWAIASSIGVFGNNAFAARLPSAIAHLLCVLLVGLMGRRLSPGAGPRAALTYATMLFPFGASQLITTDYVLTATEVLALWGFTEARFGPARPRFWLALMWGAFGLAFLTKGPPGLLPLLPIVLFEIATRAKDRPTLFQPLGLLLFACVAAPWYIAVTRATPGLMGYFLGSEVVGRVATDEFKRHGEWYGWFVIYAPTLLLGTLPWWRPLWCWLRGLPAQVRAWRGD</sequence>
<evidence type="ECO:0000256" key="7">
    <source>
        <dbReference type="ARBA" id="ARBA00023136"/>
    </source>
</evidence>
<dbReference type="OrthoDB" id="9775035at2"/>
<feature type="domain" description="Glycosyltransferase RgtA/B/C/D-like" evidence="9">
    <location>
        <begin position="39"/>
        <end position="194"/>
    </location>
</feature>
<organism evidence="10 11">
    <name type="scientific">Cognatilysobacter lacus</name>
    <dbReference type="NCBI Taxonomy" id="1643323"/>
    <lineage>
        <taxon>Bacteria</taxon>
        <taxon>Pseudomonadati</taxon>
        <taxon>Pseudomonadota</taxon>
        <taxon>Gammaproteobacteria</taxon>
        <taxon>Lysobacterales</taxon>
        <taxon>Lysobacteraceae</taxon>
        <taxon>Cognatilysobacter</taxon>
    </lineage>
</organism>
<evidence type="ECO:0000259" key="9">
    <source>
        <dbReference type="Pfam" id="PF13231"/>
    </source>
</evidence>
<dbReference type="InterPro" id="IPR050297">
    <property type="entry name" value="LipidA_mod_glycosyltrf_83"/>
</dbReference>
<dbReference type="InterPro" id="IPR038731">
    <property type="entry name" value="RgtA/B/C-like"/>
</dbReference>
<feature type="transmembrane region" description="Helical" evidence="8">
    <location>
        <begin position="137"/>
        <end position="167"/>
    </location>
</feature>
<keyword evidence="11" id="KW-1185">Reference proteome</keyword>
<keyword evidence="4 10" id="KW-0808">Transferase</keyword>
<feature type="transmembrane region" description="Helical" evidence="8">
    <location>
        <begin position="230"/>
        <end position="249"/>
    </location>
</feature>
<evidence type="ECO:0000313" key="11">
    <source>
        <dbReference type="Proteomes" id="UP000323164"/>
    </source>
</evidence>
<keyword evidence="2" id="KW-1003">Cell membrane</keyword>
<evidence type="ECO:0000256" key="4">
    <source>
        <dbReference type="ARBA" id="ARBA00022679"/>
    </source>
</evidence>
<keyword evidence="6 8" id="KW-1133">Transmembrane helix</keyword>
<feature type="non-terminal residue" evidence="10">
    <location>
        <position position="269"/>
    </location>
</feature>
<evidence type="ECO:0000256" key="5">
    <source>
        <dbReference type="ARBA" id="ARBA00022692"/>
    </source>
</evidence>
<comment type="caution">
    <text evidence="10">The sequence shown here is derived from an EMBL/GenBank/DDBJ whole genome shotgun (WGS) entry which is preliminary data.</text>
</comment>
<evidence type="ECO:0000256" key="8">
    <source>
        <dbReference type="SAM" id="Phobius"/>
    </source>
</evidence>
<dbReference type="EMBL" id="VTRV01000109">
    <property type="protein sequence ID" value="TZF88406.1"/>
    <property type="molecule type" value="Genomic_DNA"/>
</dbReference>
<dbReference type="Pfam" id="PF13231">
    <property type="entry name" value="PMT_2"/>
    <property type="match status" value="1"/>
</dbReference>
<dbReference type="GO" id="GO:0010041">
    <property type="term" value="P:response to iron(III) ion"/>
    <property type="evidence" value="ECO:0007669"/>
    <property type="project" value="TreeGrafter"/>
</dbReference>
<dbReference type="PANTHER" id="PTHR33908">
    <property type="entry name" value="MANNOSYLTRANSFERASE YKCB-RELATED"/>
    <property type="match status" value="1"/>
</dbReference>
<evidence type="ECO:0000256" key="2">
    <source>
        <dbReference type="ARBA" id="ARBA00022475"/>
    </source>
</evidence>
<keyword evidence="3" id="KW-0328">Glycosyltransferase</keyword>
<comment type="subcellular location">
    <subcellularLocation>
        <location evidence="1">Cell membrane</location>
        <topology evidence="1">Multi-pass membrane protein</topology>
    </subcellularLocation>
</comment>
<proteinExistence type="predicted"/>
<dbReference type="GO" id="GO:0016763">
    <property type="term" value="F:pentosyltransferase activity"/>
    <property type="evidence" value="ECO:0007669"/>
    <property type="project" value="TreeGrafter"/>
</dbReference>
<evidence type="ECO:0000256" key="6">
    <source>
        <dbReference type="ARBA" id="ARBA00022989"/>
    </source>
</evidence>
<evidence type="ECO:0000256" key="1">
    <source>
        <dbReference type="ARBA" id="ARBA00004651"/>
    </source>
</evidence>
<dbReference type="PANTHER" id="PTHR33908:SF3">
    <property type="entry name" value="UNDECAPRENYL PHOSPHATE-ALPHA-4-AMINO-4-DEOXY-L-ARABINOSE ARABINOSYL TRANSFERASE"/>
    <property type="match status" value="1"/>
</dbReference>
<dbReference type="Proteomes" id="UP000323164">
    <property type="component" value="Unassembled WGS sequence"/>
</dbReference>
<dbReference type="GO" id="GO:0005886">
    <property type="term" value="C:plasma membrane"/>
    <property type="evidence" value="ECO:0007669"/>
    <property type="project" value="UniProtKB-SubCell"/>
</dbReference>
<protein>
    <submittedName>
        <fullName evidence="10">Phospholipid carrier-dependent glycosyltransferase</fullName>
    </submittedName>
</protein>